<proteinExistence type="predicted"/>
<feature type="domain" description="AsmA" evidence="2">
    <location>
        <begin position="461"/>
        <end position="799"/>
    </location>
</feature>
<dbReference type="InterPro" id="IPR052894">
    <property type="entry name" value="AsmA-related"/>
</dbReference>
<dbReference type="InterPro" id="IPR007844">
    <property type="entry name" value="AsmA"/>
</dbReference>
<dbReference type="OrthoDB" id="7694125at2"/>
<evidence type="ECO:0000313" key="4">
    <source>
        <dbReference type="Proteomes" id="UP000240418"/>
    </source>
</evidence>
<dbReference type="Pfam" id="PF05170">
    <property type="entry name" value="AsmA"/>
    <property type="match status" value="1"/>
</dbReference>
<dbReference type="GO" id="GO:0090313">
    <property type="term" value="P:regulation of protein targeting to membrane"/>
    <property type="evidence" value="ECO:0007669"/>
    <property type="project" value="TreeGrafter"/>
</dbReference>
<feature type="region of interest" description="Disordered" evidence="1">
    <location>
        <begin position="836"/>
        <end position="874"/>
    </location>
</feature>
<dbReference type="GO" id="GO:0005886">
    <property type="term" value="C:plasma membrane"/>
    <property type="evidence" value="ECO:0007669"/>
    <property type="project" value="TreeGrafter"/>
</dbReference>
<dbReference type="AlphaFoldDB" id="A0A2P8FCG8"/>
<protein>
    <submittedName>
        <fullName evidence="3">AsmA-like protein</fullName>
    </submittedName>
</protein>
<evidence type="ECO:0000313" key="3">
    <source>
        <dbReference type="EMBL" id="PSL19404.1"/>
    </source>
</evidence>
<dbReference type="PANTHER" id="PTHR30441:SF4">
    <property type="entry name" value="PROTEIN ASMA"/>
    <property type="match status" value="1"/>
</dbReference>
<comment type="caution">
    <text evidence="3">The sequence shown here is derived from an EMBL/GenBank/DDBJ whole genome shotgun (WGS) entry which is preliminary data.</text>
</comment>
<feature type="region of interest" description="Disordered" evidence="1">
    <location>
        <begin position="125"/>
        <end position="146"/>
    </location>
</feature>
<keyword evidence="4" id="KW-1185">Reference proteome</keyword>
<reference evidence="3 4" key="1">
    <citation type="submission" date="2018-03" db="EMBL/GenBank/DDBJ databases">
        <title>Genomic Encyclopedia of Archaeal and Bacterial Type Strains, Phase II (KMG-II): from individual species to whole genera.</title>
        <authorList>
            <person name="Goeker M."/>
        </authorList>
    </citation>
    <scope>NUCLEOTIDE SEQUENCE [LARGE SCALE GENOMIC DNA]</scope>
    <source>
        <strain evidence="3 4">DSM 100673</strain>
    </source>
</reference>
<sequence length="887" mass="94198">MRLVAKGFAVLGIVAVVLVCFAWLLLSSALFSSMRTAFIENLIAKNLGQPVLIEDGVQIGIGKNLAVSAGSLRLPSAAVDGVDLAVINTLDFDVSVKNLWNGRLSLSGFTVSGVHLNLLTDENGTSTWQGMPPQTGGPSNPSKTPEAMTRKILSDQKIDVADVTVLYQNAINGLDLDLKLSELTGNSGNASQDASFFGAGSLNGEPYEVQGRFPSDAPFQVLVEFEHFSIAANQVAEVSEMEVKTAIEIGELGQLQNVLKLNRVLEGTGSISATYRIKDDVARIDDVDVGVQLAGGQSLAVTGHIGELGNPADVSLATRIRLYPEDAEPAPTEKRKDLKLIAVDMVIDSVPGETPQRQMVIKTNGFTLDTSGEGPPPIAFSGISRTPNGALRVGNVNLRIGVPSNPIIILNGSVEDALQVQGISAEGVLDIPASSLISPELLGPDDQLGKFSGVFHINGDLNQLSLTDLDGETSETDIWSLDVHGTVSNVLKFEDIDLGIEVNVPSGAELLQALSLEPVQTGPASFAVNLRSQGADWNADADVSVADSALKFSADLDDATTNPVLLGSIESDLIKIEQIRTIILAAMQLRNLGNSDTGDTAPEEVVNAQNDETSGPLRDVSLKPIGRSVLLSGLNMDIGVDLRKIEGAKGISSLQSELTLDESDLRVGPLEFEYGGGHFHVNGHMDLNDDAHRLALSGKAGGWQLDDILHSLNFQKGASGTIHADFDLTGGTETVKDFVRSMAGDVTVSLYDGSIETQLLDLAGLGLLPWVFSKEKQKVAPIVCLRAPFSVSNGSISTKTTTLETDQVQVVVFGQVNLTSKELDLSLQPRKIGDPLSRSPWPATIKGPLADPKIKVKDGPKRLKRSDGADQMPAERQLCVPDILQLQ</sequence>
<organism evidence="3 4">
    <name type="scientific">Shimia abyssi</name>
    <dbReference type="NCBI Taxonomy" id="1662395"/>
    <lineage>
        <taxon>Bacteria</taxon>
        <taxon>Pseudomonadati</taxon>
        <taxon>Pseudomonadota</taxon>
        <taxon>Alphaproteobacteria</taxon>
        <taxon>Rhodobacterales</taxon>
        <taxon>Roseobacteraceae</taxon>
    </lineage>
</organism>
<dbReference type="EMBL" id="PYGJ01000006">
    <property type="protein sequence ID" value="PSL19404.1"/>
    <property type="molecule type" value="Genomic_DNA"/>
</dbReference>
<dbReference type="PANTHER" id="PTHR30441">
    <property type="entry name" value="DUF748 DOMAIN-CONTAINING PROTEIN"/>
    <property type="match status" value="1"/>
</dbReference>
<accession>A0A2P8FCG8</accession>
<feature type="compositionally biased region" description="Basic and acidic residues" evidence="1">
    <location>
        <begin position="852"/>
        <end position="868"/>
    </location>
</feature>
<dbReference type="RefSeq" id="WP_106608599.1">
    <property type="nucleotide sequence ID" value="NZ_PYGJ01000006.1"/>
</dbReference>
<name>A0A2P8FCG8_9RHOB</name>
<evidence type="ECO:0000259" key="2">
    <source>
        <dbReference type="Pfam" id="PF05170"/>
    </source>
</evidence>
<gene>
    <name evidence="3" type="ORF">CLV88_106117</name>
</gene>
<evidence type="ECO:0000256" key="1">
    <source>
        <dbReference type="SAM" id="MobiDB-lite"/>
    </source>
</evidence>
<dbReference type="Proteomes" id="UP000240418">
    <property type="component" value="Unassembled WGS sequence"/>
</dbReference>